<dbReference type="GO" id="GO:0004523">
    <property type="term" value="F:RNA-DNA hybrid ribonuclease activity"/>
    <property type="evidence" value="ECO:0007669"/>
    <property type="project" value="InterPro"/>
</dbReference>
<dbReference type="EMBL" id="WJXA01000011">
    <property type="protein sequence ID" value="KAF7128149.1"/>
    <property type="molecule type" value="Genomic_DNA"/>
</dbReference>
<comment type="caution">
    <text evidence="3">The sequence shown here is derived from an EMBL/GenBank/DDBJ whole genome shotgun (WGS) entry which is preliminary data.</text>
</comment>
<keyword evidence="4" id="KW-1185">Reference proteome</keyword>
<feature type="domain" description="RNase H type-1" evidence="1">
    <location>
        <begin position="215"/>
        <end position="277"/>
    </location>
</feature>
<gene>
    <name evidence="3" type="ORF">RHSIM_Rhsim11G0140100</name>
</gene>
<proteinExistence type="predicted"/>
<dbReference type="Pfam" id="PF13456">
    <property type="entry name" value="RVT_3"/>
    <property type="match status" value="1"/>
</dbReference>
<name>A0A834GCL0_RHOSS</name>
<dbReference type="GO" id="GO:0003676">
    <property type="term" value="F:nucleic acid binding"/>
    <property type="evidence" value="ECO:0007669"/>
    <property type="project" value="InterPro"/>
</dbReference>
<protein>
    <recommendedName>
        <fullName evidence="5">Reverse transcriptase zinc-binding domain-containing protein</fullName>
    </recommendedName>
</protein>
<dbReference type="InterPro" id="IPR002156">
    <property type="entry name" value="RNaseH_domain"/>
</dbReference>
<dbReference type="Pfam" id="PF13966">
    <property type="entry name" value="zf-RVT"/>
    <property type="match status" value="1"/>
</dbReference>
<reference evidence="3" key="1">
    <citation type="submission" date="2019-11" db="EMBL/GenBank/DDBJ databases">
        <authorList>
            <person name="Liu Y."/>
            <person name="Hou J."/>
            <person name="Li T.-Q."/>
            <person name="Guan C.-H."/>
            <person name="Wu X."/>
            <person name="Wu H.-Z."/>
            <person name="Ling F."/>
            <person name="Zhang R."/>
            <person name="Shi X.-G."/>
            <person name="Ren J.-P."/>
            <person name="Chen E.-F."/>
            <person name="Sun J.-M."/>
        </authorList>
    </citation>
    <scope>NUCLEOTIDE SEQUENCE</scope>
    <source>
        <strain evidence="3">Adult_tree_wgs_1</strain>
        <tissue evidence="3">Leaves</tissue>
    </source>
</reference>
<evidence type="ECO:0000259" key="1">
    <source>
        <dbReference type="Pfam" id="PF13456"/>
    </source>
</evidence>
<sequence length="305" mass="34794">MKFELRKGGNAIKSTPISWSGGEDKLTWVHSRSGNFTVKSGYHLAFQLTEEKDRGQDSSSSKLNSILWKKIWNLKSPPRLKHFLWRIIRNAVSTKENLFARKCARSPICGLCGAEIETIEHVLLRCEWTEEVWANSGIEFPRPVNKEVSIKKWFVNLLVNWGGQFMERMGLIGQICWAIWKQRNEWVFLQQMPNSKVALKRAMGLHGEFLAANCSQINDAVIESDCQPLVNMLQPKSVLKNWTIQAFLDDISSFSANSSFVFSWCNRQANRCANWIACNSRLGVGIPLAPCNIPDELYSLIRSDL</sequence>
<dbReference type="Proteomes" id="UP000626092">
    <property type="component" value="Unassembled WGS sequence"/>
</dbReference>
<feature type="domain" description="Reverse transcriptase zinc-binding" evidence="2">
    <location>
        <begin position="36"/>
        <end position="133"/>
    </location>
</feature>
<evidence type="ECO:0000313" key="3">
    <source>
        <dbReference type="EMBL" id="KAF7128149.1"/>
    </source>
</evidence>
<evidence type="ECO:0008006" key="5">
    <source>
        <dbReference type="Google" id="ProtNLM"/>
    </source>
</evidence>
<dbReference type="AlphaFoldDB" id="A0A834GCL0"/>
<dbReference type="InterPro" id="IPR026960">
    <property type="entry name" value="RVT-Znf"/>
</dbReference>
<accession>A0A834GCL0</accession>
<evidence type="ECO:0000259" key="2">
    <source>
        <dbReference type="Pfam" id="PF13966"/>
    </source>
</evidence>
<organism evidence="3 4">
    <name type="scientific">Rhododendron simsii</name>
    <name type="common">Sims's rhododendron</name>
    <dbReference type="NCBI Taxonomy" id="118357"/>
    <lineage>
        <taxon>Eukaryota</taxon>
        <taxon>Viridiplantae</taxon>
        <taxon>Streptophyta</taxon>
        <taxon>Embryophyta</taxon>
        <taxon>Tracheophyta</taxon>
        <taxon>Spermatophyta</taxon>
        <taxon>Magnoliopsida</taxon>
        <taxon>eudicotyledons</taxon>
        <taxon>Gunneridae</taxon>
        <taxon>Pentapetalae</taxon>
        <taxon>asterids</taxon>
        <taxon>Ericales</taxon>
        <taxon>Ericaceae</taxon>
        <taxon>Ericoideae</taxon>
        <taxon>Rhodoreae</taxon>
        <taxon>Rhododendron</taxon>
    </lineage>
</organism>
<evidence type="ECO:0000313" key="4">
    <source>
        <dbReference type="Proteomes" id="UP000626092"/>
    </source>
</evidence>
<dbReference type="OrthoDB" id="1717299at2759"/>